<comment type="similarity">
    <text evidence="2">Belongs to the UPF0014 family.</text>
</comment>
<evidence type="ECO:0000256" key="5">
    <source>
        <dbReference type="ARBA" id="ARBA00023136"/>
    </source>
</evidence>
<feature type="compositionally biased region" description="Low complexity" evidence="6">
    <location>
        <begin position="353"/>
        <end position="364"/>
    </location>
</feature>
<dbReference type="InterPro" id="IPR005226">
    <property type="entry name" value="UPF0014_fam"/>
</dbReference>
<evidence type="ECO:0000313" key="9">
    <source>
        <dbReference type="Proteomes" id="UP001140172"/>
    </source>
</evidence>
<dbReference type="AlphaFoldDB" id="A0A9W8HS21"/>
<dbReference type="PANTHER" id="PTHR30028">
    <property type="entry name" value="UPF0014 INNER MEMBRANE PROTEIN YBBM-RELATED"/>
    <property type="match status" value="1"/>
</dbReference>
<organism evidence="8 9">
    <name type="scientific">Coemansia interrupta</name>
    <dbReference type="NCBI Taxonomy" id="1126814"/>
    <lineage>
        <taxon>Eukaryota</taxon>
        <taxon>Fungi</taxon>
        <taxon>Fungi incertae sedis</taxon>
        <taxon>Zoopagomycota</taxon>
        <taxon>Kickxellomycotina</taxon>
        <taxon>Kickxellomycetes</taxon>
        <taxon>Kickxellales</taxon>
        <taxon>Kickxellaceae</taxon>
        <taxon>Coemansia</taxon>
    </lineage>
</organism>
<dbReference type="EMBL" id="JANBUM010000015">
    <property type="protein sequence ID" value="KAJ2787687.1"/>
    <property type="molecule type" value="Genomic_DNA"/>
</dbReference>
<feature type="region of interest" description="Disordered" evidence="6">
    <location>
        <begin position="343"/>
        <end position="397"/>
    </location>
</feature>
<dbReference type="InterPro" id="IPR000515">
    <property type="entry name" value="MetI-like"/>
</dbReference>
<feature type="transmembrane region" description="Helical" evidence="7">
    <location>
        <begin position="172"/>
        <end position="194"/>
    </location>
</feature>
<sequence>MDSIVLIEALLSSCLGWLSSLHWRSPPGANTLASVLGSKPDDPEAPDSPLTWINVGIASLLLVFNIVLSMWFGLGLSTSLIVAAVRCVVQLSLLGMVLKEIFLTENPLYIFGMTLVLGLLAAFEVTYWRSKRQFPWMYLGTLVSITGSALVVALFGNAYALNMDPAYTAVKFIPTIGMLFGKCMIGVSIGMGSVMDSLDSHRDRIETALCYGATRWEATKPVVVEALRSALLPTITNMGITGLISIPGMMTGWILGGADVMEAARYQQVIMFMISASTASSSLFSVLFCTFMLVDSAPMLRLDRLAHASGIVHLSHSGQGGGRSRAASQTSLRLAQLRSNCRPKSDLNLRKPSGSSSEASESSSLTRQEHGHDGLRQRASSSTGPAKAKSTSLLQVPSARGGDVVDIEDAVHRCEQRCGANGKRWKPAKDGVPAPEYVCLGDRSWTGNWCAYCPLRTKVQSQRNASDAYMDDTTGGGSSDMADDASYGLHDDPTDIVIPHPPSLRRLLSGTSNRAAQSQPHDQARADRRQKAKHFVKGKRPA</sequence>
<name>A0A9W8HS21_9FUNG</name>
<feature type="region of interest" description="Disordered" evidence="6">
    <location>
        <begin position="490"/>
        <end position="542"/>
    </location>
</feature>
<feature type="compositionally biased region" description="Basic and acidic residues" evidence="6">
    <location>
        <begin position="367"/>
        <end position="376"/>
    </location>
</feature>
<dbReference type="CDD" id="cd06261">
    <property type="entry name" value="TM_PBP2"/>
    <property type="match status" value="1"/>
</dbReference>
<dbReference type="Pfam" id="PF03649">
    <property type="entry name" value="UPF0014"/>
    <property type="match status" value="1"/>
</dbReference>
<evidence type="ECO:0000256" key="4">
    <source>
        <dbReference type="ARBA" id="ARBA00022989"/>
    </source>
</evidence>
<protein>
    <submittedName>
        <fullName evidence="8">Uncharacterized protein</fullName>
    </submittedName>
</protein>
<dbReference type="GO" id="GO:0005886">
    <property type="term" value="C:plasma membrane"/>
    <property type="evidence" value="ECO:0007669"/>
    <property type="project" value="TreeGrafter"/>
</dbReference>
<reference evidence="8" key="1">
    <citation type="submission" date="2022-07" db="EMBL/GenBank/DDBJ databases">
        <title>Phylogenomic reconstructions and comparative analyses of Kickxellomycotina fungi.</title>
        <authorList>
            <person name="Reynolds N.K."/>
            <person name="Stajich J.E."/>
            <person name="Barry K."/>
            <person name="Grigoriev I.V."/>
            <person name="Crous P."/>
            <person name="Smith M.E."/>
        </authorList>
    </citation>
    <scope>NUCLEOTIDE SEQUENCE</scope>
    <source>
        <strain evidence="8">BCRC 34489</strain>
    </source>
</reference>
<dbReference type="Proteomes" id="UP001140172">
    <property type="component" value="Unassembled WGS sequence"/>
</dbReference>
<evidence type="ECO:0000256" key="6">
    <source>
        <dbReference type="SAM" id="MobiDB-lite"/>
    </source>
</evidence>
<evidence type="ECO:0000256" key="3">
    <source>
        <dbReference type="ARBA" id="ARBA00022692"/>
    </source>
</evidence>
<gene>
    <name evidence="8" type="ORF">GGI15_000510</name>
</gene>
<evidence type="ECO:0000256" key="2">
    <source>
        <dbReference type="ARBA" id="ARBA00005268"/>
    </source>
</evidence>
<evidence type="ECO:0000313" key="8">
    <source>
        <dbReference type="EMBL" id="KAJ2787687.1"/>
    </source>
</evidence>
<feature type="transmembrane region" description="Helical" evidence="7">
    <location>
        <begin position="108"/>
        <end position="127"/>
    </location>
</feature>
<feature type="compositionally biased region" description="Basic residues" evidence="6">
    <location>
        <begin position="530"/>
        <end position="542"/>
    </location>
</feature>
<evidence type="ECO:0000256" key="7">
    <source>
        <dbReference type="SAM" id="Phobius"/>
    </source>
</evidence>
<comment type="caution">
    <text evidence="8">The sequence shown here is derived from an EMBL/GenBank/DDBJ whole genome shotgun (WGS) entry which is preliminary data.</text>
</comment>
<keyword evidence="3 7" id="KW-0812">Transmembrane</keyword>
<feature type="transmembrane region" description="Helical" evidence="7">
    <location>
        <begin position="139"/>
        <end position="160"/>
    </location>
</feature>
<dbReference type="GO" id="GO:0055085">
    <property type="term" value="P:transmembrane transport"/>
    <property type="evidence" value="ECO:0007669"/>
    <property type="project" value="InterPro"/>
</dbReference>
<proteinExistence type="inferred from homology"/>
<keyword evidence="5 7" id="KW-0472">Membrane</keyword>
<keyword evidence="9" id="KW-1185">Reference proteome</keyword>
<feature type="transmembrane region" description="Helical" evidence="7">
    <location>
        <begin position="270"/>
        <end position="294"/>
    </location>
</feature>
<dbReference type="PANTHER" id="PTHR30028:SF0">
    <property type="entry name" value="PROTEIN ALUMINUM SENSITIVE 3"/>
    <property type="match status" value="1"/>
</dbReference>
<feature type="compositionally biased region" description="Polar residues" evidence="6">
    <location>
        <begin position="378"/>
        <end position="395"/>
    </location>
</feature>
<keyword evidence="4 7" id="KW-1133">Transmembrane helix</keyword>
<feature type="compositionally biased region" description="Polar residues" evidence="6">
    <location>
        <begin position="509"/>
        <end position="521"/>
    </location>
</feature>
<dbReference type="OrthoDB" id="432685at2759"/>
<evidence type="ECO:0000256" key="1">
    <source>
        <dbReference type="ARBA" id="ARBA00004141"/>
    </source>
</evidence>
<comment type="subcellular location">
    <subcellularLocation>
        <location evidence="1">Membrane</location>
        <topology evidence="1">Multi-pass membrane protein</topology>
    </subcellularLocation>
</comment>
<feature type="transmembrane region" description="Helical" evidence="7">
    <location>
        <begin position="238"/>
        <end position="258"/>
    </location>
</feature>
<accession>A0A9W8HS21</accession>